<dbReference type="GO" id="GO:0004177">
    <property type="term" value="F:aminopeptidase activity"/>
    <property type="evidence" value="ECO:0007669"/>
    <property type="project" value="UniProtKB-KW"/>
</dbReference>
<feature type="region of interest" description="Disordered" evidence="1">
    <location>
        <begin position="1"/>
        <end position="52"/>
    </location>
</feature>
<sequence>MATWIQTTGKRELPPQLRRQPRKKGERRRRLKGLPQQGNRNLIKNQEPQLMR</sequence>
<comment type="caution">
    <text evidence="2">The sequence shown here is derived from an EMBL/GenBank/DDBJ whole genome shotgun (WGS) entry which is preliminary data.</text>
</comment>
<feature type="compositionally biased region" description="Basic residues" evidence="1">
    <location>
        <begin position="19"/>
        <end position="32"/>
    </location>
</feature>
<evidence type="ECO:0000313" key="3">
    <source>
        <dbReference type="Proteomes" id="UP000664940"/>
    </source>
</evidence>
<keyword evidence="2" id="KW-0031">Aminopeptidase</keyword>
<accession>A0A834EKL8</accession>
<dbReference type="AlphaFoldDB" id="A0A834EKL8"/>
<evidence type="ECO:0000256" key="1">
    <source>
        <dbReference type="SAM" id="MobiDB-lite"/>
    </source>
</evidence>
<organism evidence="2 3">
    <name type="scientific">Phyllostomus discolor</name>
    <name type="common">pale spear-nosed bat</name>
    <dbReference type="NCBI Taxonomy" id="89673"/>
    <lineage>
        <taxon>Eukaryota</taxon>
        <taxon>Metazoa</taxon>
        <taxon>Chordata</taxon>
        <taxon>Craniata</taxon>
        <taxon>Vertebrata</taxon>
        <taxon>Euteleostomi</taxon>
        <taxon>Mammalia</taxon>
        <taxon>Eutheria</taxon>
        <taxon>Laurasiatheria</taxon>
        <taxon>Chiroptera</taxon>
        <taxon>Yangochiroptera</taxon>
        <taxon>Phyllostomidae</taxon>
        <taxon>Phyllostominae</taxon>
        <taxon>Phyllostomus</taxon>
    </lineage>
</organism>
<feature type="compositionally biased region" description="Polar residues" evidence="1">
    <location>
        <begin position="36"/>
        <end position="52"/>
    </location>
</feature>
<keyword evidence="2" id="KW-0378">Hydrolase</keyword>
<keyword evidence="2" id="KW-0645">Protease</keyword>
<protein>
    <submittedName>
        <fullName evidence="2">Methionyl aminopeptidase 2</fullName>
    </submittedName>
</protein>
<dbReference type="Proteomes" id="UP000664940">
    <property type="component" value="Unassembled WGS sequence"/>
</dbReference>
<name>A0A834EKL8_9CHIR</name>
<gene>
    <name evidence="2" type="ORF">HJG60_012896</name>
</gene>
<evidence type="ECO:0000313" key="2">
    <source>
        <dbReference type="EMBL" id="KAF6120321.1"/>
    </source>
</evidence>
<reference evidence="2 3" key="1">
    <citation type="journal article" date="2020" name="Nature">
        <title>Six reference-quality genomes reveal evolution of bat adaptations.</title>
        <authorList>
            <person name="Jebb D."/>
            <person name="Huang Z."/>
            <person name="Pippel M."/>
            <person name="Hughes G.M."/>
            <person name="Lavrichenko K."/>
            <person name="Devanna P."/>
            <person name="Winkler S."/>
            <person name="Jermiin L.S."/>
            <person name="Skirmuntt E.C."/>
            <person name="Katzourakis A."/>
            <person name="Burkitt-Gray L."/>
            <person name="Ray D.A."/>
            <person name="Sullivan K.A.M."/>
            <person name="Roscito J.G."/>
            <person name="Kirilenko B.M."/>
            <person name="Davalos L.M."/>
            <person name="Corthals A.P."/>
            <person name="Power M.L."/>
            <person name="Jones G."/>
            <person name="Ransome R.D."/>
            <person name="Dechmann D.K.N."/>
            <person name="Locatelli A.G."/>
            <person name="Puechmaille S.J."/>
            <person name="Fedrigo O."/>
            <person name="Jarvis E.D."/>
            <person name="Hiller M."/>
            <person name="Vernes S.C."/>
            <person name="Myers E.W."/>
            <person name="Teeling E.C."/>
        </authorList>
    </citation>
    <scope>NUCLEOTIDE SEQUENCE [LARGE SCALE GENOMIC DNA]</scope>
    <source>
        <strain evidence="2">Bat1K_MPI-CBG_1</strain>
    </source>
</reference>
<proteinExistence type="predicted"/>
<dbReference type="EMBL" id="JABVXQ010000003">
    <property type="protein sequence ID" value="KAF6120321.1"/>
    <property type="molecule type" value="Genomic_DNA"/>
</dbReference>